<dbReference type="InterPro" id="IPR000524">
    <property type="entry name" value="Tscrpt_reg_HTH_GntR"/>
</dbReference>
<dbReference type="InterPro" id="IPR008920">
    <property type="entry name" value="TF_FadR/GntR_C"/>
</dbReference>
<dbReference type="InterPro" id="IPR036388">
    <property type="entry name" value="WH-like_DNA-bd_sf"/>
</dbReference>
<dbReference type="InterPro" id="IPR011711">
    <property type="entry name" value="GntR_C"/>
</dbReference>
<keyword evidence="1" id="KW-0805">Transcription regulation</keyword>
<dbReference type="SMART" id="SM00895">
    <property type="entry name" value="FCD"/>
    <property type="match status" value="1"/>
</dbReference>
<keyword evidence="6" id="KW-1185">Reference proteome</keyword>
<dbReference type="PANTHER" id="PTHR43537">
    <property type="entry name" value="TRANSCRIPTIONAL REGULATOR, GNTR FAMILY"/>
    <property type="match status" value="1"/>
</dbReference>
<dbReference type="AlphaFoldDB" id="A0A844YUN0"/>
<keyword evidence="2" id="KW-0238">DNA-binding</keyword>
<gene>
    <name evidence="5" type="ORF">GRI99_04135</name>
</gene>
<dbReference type="GO" id="GO:0003677">
    <property type="term" value="F:DNA binding"/>
    <property type="evidence" value="ECO:0007669"/>
    <property type="project" value="UniProtKB-KW"/>
</dbReference>
<evidence type="ECO:0000313" key="6">
    <source>
        <dbReference type="Proteomes" id="UP000466966"/>
    </source>
</evidence>
<comment type="caution">
    <text evidence="5">The sequence shown here is derived from an EMBL/GenBank/DDBJ whole genome shotgun (WGS) entry which is preliminary data.</text>
</comment>
<evidence type="ECO:0000256" key="3">
    <source>
        <dbReference type="ARBA" id="ARBA00023163"/>
    </source>
</evidence>
<evidence type="ECO:0000256" key="1">
    <source>
        <dbReference type="ARBA" id="ARBA00023015"/>
    </source>
</evidence>
<accession>A0A844YUN0</accession>
<dbReference type="CDD" id="cd07377">
    <property type="entry name" value="WHTH_GntR"/>
    <property type="match status" value="1"/>
</dbReference>
<dbReference type="Gene3D" id="1.20.120.530">
    <property type="entry name" value="GntR ligand-binding domain-like"/>
    <property type="match status" value="1"/>
</dbReference>
<dbReference type="Pfam" id="PF00392">
    <property type="entry name" value="GntR"/>
    <property type="match status" value="1"/>
</dbReference>
<feature type="domain" description="HTH gntR-type" evidence="4">
    <location>
        <begin position="12"/>
        <end position="79"/>
    </location>
</feature>
<dbReference type="Proteomes" id="UP000466966">
    <property type="component" value="Unassembled WGS sequence"/>
</dbReference>
<organism evidence="5 6">
    <name type="scientific">Alteraurantiacibacter buctensis</name>
    <dbReference type="NCBI Taxonomy" id="1503981"/>
    <lineage>
        <taxon>Bacteria</taxon>
        <taxon>Pseudomonadati</taxon>
        <taxon>Pseudomonadota</taxon>
        <taxon>Alphaproteobacteria</taxon>
        <taxon>Sphingomonadales</taxon>
        <taxon>Erythrobacteraceae</taxon>
        <taxon>Alteraurantiacibacter</taxon>
    </lineage>
</organism>
<dbReference type="SUPFAM" id="SSF48008">
    <property type="entry name" value="GntR ligand-binding domain-like"/>
    <property type="match status" value="1"/>
</dbReference>
<reference evidence="5 6" key="1">
    <citation type="submission" date="2019-12" db="EMBL/GenBank/DDBJ databases">
        <title>Genomic-based taxomic classification of the family Erythrobacteraceae.</title>
        <authorList>
            <person name="Xu L."/>
        </authorList>
    </citation>
    <scope>NUCLEOTIDE SEQUENCE [LARGE SCALE GENOMIC DNA]</scope>
    <source>
        <strain evidence="5 6">M0322</strain>
    </source>
</reference>
<dbReference type="PROSITE" id="PS50949">
    <property type="entry name" value="HTH_GNTR"/>
    <property type="match status" value="1"/>
</dbReference>
<dbReference type="PANTHER" id="PTHR43537:SF49">
    <property type="entry name" value="TRANSCRIPTIONAL REGULATORY PROTEIN"/>
    <property type="match status" value="1"/>
</dbReference>
<proteinExistence type="predicted"/>
<dbReference type="EMBL" id="WTYV01000001">
    <property type="protein sequence ID" value="MXO70822.1"/>
    <property type="molecule type" value="Genomic_DNA"/>
</dbReference>
<name>A0A844YUN0_9SPHN</name>
<protein>
    <submittedName>
        <fullName evidence="5">FCD domain-containing protein</fullName>
    </submittedName>
</protein>
<dbReference type="Pfam" id="PF07729">
    <property type="entry name" value="FCD"/>
    <property type="match status" value="1"/>
</dbReference>
<evidence type="ECO:0000259" key="4">
    <source>
        <dbReference type="PROSITE" id="PS50949"/>
    </source>
</evidence>
<sequence length="229" mass="25544">MDKDFDLLSRKGPSGIEIADFIRAQIRSSRYVPGQRLVEVDIIRQTGGSRFKVREALQRLAAEGLVEIEEFRGASVRGASMEEVRQLYRARAALEGICAGDFAMHASAEDKQKLVDLANAMEECVEGGAPEKFGQLNAEWHTLIMHGTRNFVIEDLVKRLSTPVHHLLFENFYRSERLREAAHDHRKIVAAVLAGDGPAAEAAMRGHVENGHQFLRNLDRAVHHGGIDI</sequence>
<dbReference type="GO" id="GO:0003700">
    <property type="term" value="F:DNA-binding transcription factor activity"/>
    <property type="evidence" value="ECO:0007669"/>
    <property type="project" value="InterPro"/>
</dbReference>
<dbReference type="SMART" id="SM00345">
    <property type="entry name" value="HTH_GNTR"/>
    <property type="match status" value="1"/>
</dbReference>
<evidence type="ECO:0000256" key="2">
    <source>
        <dbReference type="ARBA" id="ARBA00023125"/>
    </source>
</evidence>
<dbReference type="SUPFAM" id="SSF46785">
    <property type="entry name" value="Winged helix' DNA-binding domain"/>
    <property type="match status" value="1"/>
</dbReference>
<evidence type="ECO:0000313" key="5">
    <source>
        <dbReference type="EMBL" id="MXO70822.1"/>
    </source>
</evidence>
<dbReference type="Gene3D" id="1.10.10.10">
    <property type="entry name" value="Winged helix-like DNA-binding domain superfamily/Winged helix DNA-binding domain"/>
    <property type="match status" value="1"/>
</dbReference>
<dbReference type="RefSeq" id="WP_160770689.1">
    <property type="nucleotide sequence ID" value="NZ_WTYV01000001.1"/>
</dbReference>
<keyword evidence="3" id="KW-0804">Transcription</keyword>
<dbReference type="OrthoDB" id="7846328at2"/>
<dbReference type="InterPro" id="IPR036390">
    <property type="entry name" value="WH_DNA-bd_sf"/>
</dbReference>